<keyword evidence="1" id="KW-0732">Signal</keyword>
<evidence type="ECO:0000313" key="4">
    <source>
        <dbReference type="EMBL" id="SFZ95299.1"/>
    </source>
</evidence>
<name>A0A1K2IU85_9FLAO</name>
<evidence type="ECO:0000259" key="3">
    <source>
        <dbReference type="Pfam" id="PF18962"/>
    </source>
</evidence>
<organism evidence="4 5">
    <name type="scientific">Flaviramulus basaltis</name>
    <dbReference type="NCBI Taxonomy" id="369401"/>
    <lineage>
        <taxon>Bacteria</taxon>
        <taxon>Pseudomonadati</taxon>
        <taxon>Bacteroidota</taxon>
        <taxon>Flavobacteriia</taxon>
        <taxon>Flavobacteriales</taxon>
        <taxon>Flavobacteriaceae</taxon>
        <taxon>Flaviramulus</taxon>
    </lineage>
</organism>
<proteinExistence type="predicted"/>
<feature type="domain" description="BIG2" evidence="2">
    <location>
        <begin position="1"/>
        <end position="35"/>
    </location>
</feature>
<dbReference type="AlphaFoldDB" id="A0A1K2IU85"/>
<sequence length="131" mass="14449">IATVDTNGLVTGITQGTVTITATTNEGSFTDYTTVTIIFDGSVDDSDNDFEIDFKIYPNPTNSSNNIYITGLNEDSYTVMLFDIIGKLINKENIKFKNKIGEFNIKNLKTGIYIITVGNLNSLYSTKLIVK</sequence>
<accession>A0A1K2IU85</accession>
<dbReference type="InterPro" id="IPR008964">
    <property type="entry name" value="Invasin/intimin_cell_adhesion"/>
</dbReference>
<feature type="non-terminal residue" evidence="4">
    <location>
        <position position="1"/>
    </location>
</feature>
<dbReference type="InterPro" id="IPR026444">
    <property type="entry name" value="Secre_tail"/>
</dbReference>
<dbReference type="InterPro" id="IPR003343">
    <property type="entry name" value="Big_2"/>
</dbReference>
<dbReference type="Proteomes" id="UP000182544">
    <property type="component" value="Unassembled WGS sequence"/>
</dbReference>
<evidence type="ECO:0000313" key="5">
    <source>
        <dbReference type="Proteomes" id="UP000182544"/>
    </source>
</evidence>
<gene>
    <name evidence="4" type="ORF">SAMN05428642_1252</name>
</gene>
<keyword evidence="5" id="KW-1185">Reference proteome</keyword>
<dbReference type="Gene3D" id="2.60.40.1080">
    <property type="match status" value="1"/>
</dbReference>
<evidence type="ECO:0000259" key="2">
    <source>
        <dbReference type="Pfam" id="PF02368"/>
    </source>
</evidence>
<dbReference type="SUPFAM" id="SSF49373">
    <property type="entry name" value="Invasin/intimin cell-adhesion fragments"/>
    <property type="match status" value="1"/>
</dbReference>
<feature type="domain" description="Secretion system C-terminal sorting" evidence="3">
    <location>
        <begin position="56"/>
        <end position="130"/>
    </location>
</feature>
<reference evidence="4 5" key="1">
    <citation type="submission" date="2016-10" db="EMBL/GenBank/DDBJ databases">
        <authorList>
            <person name="de Groot N.N."/>
        </authorList>
    </citation>
    <scope>NUCLEOTIDE SEQUENCE [LARGE SCALE GENOMIC DNA]</scope>
    <source>
        <strain evidence="4 5">DSM 18180</strain>
    </source>
</reference>
<protein>
    <submittedName>
        <fullName evidence="4">Por secretion system C-terminal sorting domain-containing protein</fullName>
    </submittedName>
</protein>
<dbReference type="Pfam" id="PF18962">
    <property type="entry name" value="Por_Secre_tail"/>
    <property type="match status" value="1"/>
</dbReference>
<evidence type="ECO:0000256" key="1">
    <source>
        <dbReference type="ARBA" id="ARBA00022729"/>
    </source>
</evidence>
<dbReference type="NCBIfam" id="TIGR04183">
    <property type="entry name" value="Por_Secre_tail"/>
    <property type="match status" value="1"/>
</dbReference>
<dbReference type="EMBL" id="FPKV01000025">
    <property type="protein sequence ID" value="SFZ95299.1"/>
    <property type="molecule type" value="Genomic_DNA"/>
</dbReference>
<dbReference type="RefSeq" id="WP_171946671.1">
    <property type="nucleotide sequence ID" value="NZ_FPKV01000025.1"/>
</dbReference>
<dbReference type="Pfam" id="PF02368">
    <property type="entry name" value="Big_2"/>
    <property type="match status" value="1"/>
</dbReference>